<dbReference type="Proteomes" id="UP000649573">
    <property type="component" value="Unassembled WGS sequence"/>
</dbReference>
<sequence length="64" mass="7329">MRLQISRDGQESRSLRREGRPSVDGMCFMFGASREQVCHVLGLDDEELPREEVLVPAAEDRPRD</sequence>
<organism evidence="2 3">
    <name type="scientific">Lentzea flava</name>
    <dbReference type="NCBI Taxonomy" id="103732"/>
    <lineage>
        <taxon>Bacteria</taxon>
        <taxon>Bacillati</taxon>
        <taxon>Actinomycetota</taxon>
        <taxon>Actinomycetes</taxon>
        <taxon>Pseudonocardiales</taxon>
        <taxon>Pseudonocardiaceae</taxon>
        <taxon>Lentzea</taxon>
    </lineage>
</organism>
<protein>
    <submittedName>
        <fullName evidence="2">Uncharacterized protein</fullName>
    </submittedName>
</protein>
<dbReference type="EMBL" id="BMRE01000023">
    <property type="protein sequence ID" value="GGU51150.1"/>
    <property type="molecule type" value="Genomic_DNA"/>
</dbReference>
<reference evidence="3" key="1">
    <citation type="journal article" date="2019" name="Int. J. Syst. Evol. Microbiol.">
        <title>The Global Catalogue of Microorganisms (GCM) 10K type strain sequencing project: providing services to taxonomists for standard genome sequencing and annotation.</title>
        <authorList>
            <consortium name="The Broad Institute Genomics Platform"/>
            <consortium name="The Broad Institute Genome Sequencing Center for Infectious Disease"/>
            <person name="Wu L."/>
            <person name="Ma J."/>
        </authorList>
    </citation>
    <scope>NUCLEOTIDE SEQUENCE [LARGE SCALE GENOMIC DNA]</scope>
    <source>
        <strain evidence="3">JCM 3296</strain>
    </source>
</reference>
<evidence type="ECO:0000256" key="1">
    <source>
        <dbReference type="SAM" id="MobiDB-lite"/>
    </source>
</evidence>
<evidence type="ECO:0000313" key="3">
    <source>
        <dbReference type="Proteomes" id="UP000649573"/>
    </source>
</evidence>
<proteinExistence type="predicted"/>
<accession>A0ABQ2US88</accession>
<feature type="compositionally biased region" description="Basic and acidic residues" evidence="1">
    <location>
        <begin position="8"/>
        <end position="21"/>
    </location>
</feature>
<keyword evidence="3" id="KW-1185">Reference proteome</keyword>
<comment type="caution">
    <text evidence="2">The sequence shown here is derived from an EMBL/GenBank/DDBJ whole genome shotgun (WGS) entry which is preliminary data.</text>
</comment>
<evidence type="ECO:0000313" key="2">
    <source>
        <dbReference type="EMBL" id="GGU51150.1"/>
    </source>
</evidence>
<name>A0ABQ2US88_9PSEU</name>
<gene>
    <name evidence="2" type="ORF">GCM10010178_49950</name>
</gene>
<feature type="region of interest" description="Disordered" evidence="1">
    <location>
        <begin position="1"/>
        <end position="22"/>
    </location>
</feature>